<feature type="region of interest" description="Disordered" evidence="1">
    <location>
        <begin position="441"/>
        <end position="556"/>
    </location>
</feature>
<dbReference type="Proteomes" id="UP000188533">
    <property type="component" value="Unassembled WGS sequence"/>
</dbReference>
<feature type="compositionally biased region" description="Low complexity" evidence="1">
    <location>
        <begin position="524"/>
        <end position="546"/>
    </location>
</feature>
<feature type="compositionally biased region" description="Polar residues" evidence="1">
    <location>
        <begin position="508"/>
        <end position="517"/>
    </location>
</feature>
<dbReference type="SUPFAM" id="SSF48371">
    <property type="entry name" value="ARM repeat"/>
    <property type="match status" value="2"/>
</dbReference>
<keyword evidence="5" id="KW-1185">Reference proteome</keyword>
<comment type="caution">
    <text evidence="4">The sequence shown here is derived from an EMBL/GenBank/DDBJ whole genome shotgun (WGS) entry which is preliminary data.</text>
</comment>
<keyword evidence="2" id="KW-0732">Signal</keyword>
<evidence type="ECO:0000259" key="3">
    <source>
        <dbReference type="Pfam" id="PF20262"/>
    </source>
</evidence>
<dbReference type="InterPro" id="IPR046460">
    <property type="entry name" value="UNC80_C"/>
</dbReference>
<organism evidence="4 5">
    <name type="scientific">Lentinula edodes</name>
    <name type="common">Shiitake mushroom</name>
    <name type="synonym">Lentinus edodes</name>
    <dbReference type="NCBI Taxonomy" id="5353"/>
    <lineage>
        <taxon>Eukaryota</taxon>
        <taxon>Fungi</taxon>
        <taxon>Dikarya</taxon>
        <taxon>Basidiomycota</taxon>
        <taxon>Agaricomycotina</taxon>
        <taxon>Agaricomycetes</taxon>
        <taxon>Agaricomycetidae</taxon>
        <taxon>Agaricales</taxon>
        <taxon>Marasmiineae</taxon>
        <taxon>Omphalotaceae</taxon>
        <taxon>Lentinula</taxon>
    </lineage>
</organism>
<feature type="signal peptide" evidence="2">
    <location>
        <begin position="1"/>
        <end position="20"/>
    </location>
</feature>
<reference evidence="4 5" key="2">
    <citation type="submission" date="2017-02" db="EMBL/GenBank/DDBJ databases">
        <title>A genome survey and senescence transcriptome analysis in Lentinula edodes.</title>
        <authorList>
            <person name="Sakamoto Y."/>
            <person name="Nakade K."/>
            <person name="Sato S."/>
            <person name="Yoshida Y."/>
            <person name="Miyazaki K."/>
            <person name="Natsume S."/>
            <person name="Konno N."/>
        </authorList>
    </citation>
    <scope>NUCLEOTIDE SEQUENCE [LARGE SCALE GENOMIC DNA]</scope>
    <source>
        <strain evidence="4 5">NBRC 111202</strain>
    </source>
</reference>
<feature type="compositionally biased region" description="Low complexity" evidence="1">
    <location>
        <begin position="1459"/>
        <end position="1479"/>
    </location>
</feature>
<proteinExistence type="predicted"/>
<dbReference type="EMBL" id="BDGU01000839">
    <property type="protein sequence ID" value="GAW08930.1"/>
    <property type="molecule type" value="Genomic_DNA"/>
</dbReference>
<dbReference type="PANTHER" id="PTHR38787">
    <property type="entry name" value="REGULATORY P DOMAIN-CONTAINING PROTEIN"/>
    <property type="match status" value="1"/>
</dbReference>
<name>A0A1Q3ENZ3_LENED</name>
<dbReference type="STRING" id="5353.A0A1Q3ENZ3"/>
<feature type="compositionally biased region" description="Polar residues" evidence="1">
    <location>
        <begin position="444"/>
        <end position="453"/>
    </location>
</feature>
<dbReference type="PANTHER" id="PTHR38787:SF3">
    <property type="entry name" value="REGULATORY P DOMAIN-CONTAINING PROTEIN"/>
    <property type="match status" value="1"/>
</dbReference>
<gene>
    <name evidence="4" type="ORF">LENED_011043</name>
</gene>
<evidence type="ECO:0000256" key="1">
    <source>
        <dbReference type="SAM" id="MobiDB-lite"/>
    </source>
</evidence>
<feature type="chain" id="PRO_5013270151" evidence="2">
    <location>
        <begin position="21"/>
        <end position="2023"/>
    </location>
</feature>
<feature type="domain" description="Protein UNC80 C-terminal" evidence="3">
    <location>
        <begin position="1760"/>
        <end position="1890"/>
    </location>
</feature>
<accession>A0A1Q3ENZ3</accession>
<feature type="region of interest" description="Disordered" evidence="1">
    <location>
        <begin position="1452"/>
        <end position="1479"/>
    </location>
</feature>
<protein>
    <submittedName>
        <fullName evidence="4">Unc-80-like protein</fullName>
    </submittedName>
</protein>
<dbReference type="Pfam" id="PF20262">
    <property type="entry name" value="UNC80_C"/>
    <property type="match status" value="1"/>
</dbReference>
<dbReference type="NCBIfam" id="TIGR04312">
    <property type="entry name" value="choice_anch_B"/>
    <property type="match status" value="1"/>
</dbReference>
<dbReference type="GO" id="GO:0005576">
    <property type="term" value="C:extracellular region"/>
    <property type="evidence" value="ECO:0007669"/>
    <property type="project" value="TreeGrafter"/>
</dbReference>
<evidence type="ECO:0000256" key="2">
    <source>
        <dbReference type="SAM" id="SignalP"/>
    </source>
</evidence>
<evidence type="ECO:0000313" key="5">
    <source>
        <dbReference type="Proteomes" id="UP000188533"/>
    </source>
</evidence>
<sequence length="2023" mass="223952">MLFSPSIIAGLLSAVLSALAAKEVVFMHTPFMDKEAYDSGEAHTALMNLMQSSVDKLKSGFEATIQSLNSDEPIPPWHALSLDPISEFVPCVDGYSSFSSNHTYACNNVDLYAFVPHWATGSKNRVGNDVWGWTDRESGREFGMVGQGDGTAFVEIQPDGSVDYLGRLPTQSVDSIWRDIKVIGNIAYIGSEAEGHGVQVFNLSKLLVPGLKNAPKKYNITTDLTALFDELPIGRSHNIVSHSAKPLIAAVGSMPRNDSCAAGLIFIDRRRICARCLTYHGPHVEYEGTDICYSFNEDAFTIYDISNTSSPIIISTTPYYGVSYSHQGWVVDETDQRYLLLDDELDEVFSRGWASDNTTVTYIWNIEDLEHPVLTGHFNSAVKAIDHNLYIVDGLAYEANYKAGLRVIDVSSITEDPTGSSFEEVAFFDVFPEDDDVGGVAEFSEQSEGNGNWTLPDITESPRSVTPRPTTPFSERDKRKGPRPPLPPVVVDTTARSVTPDGLPPSSPSSIRWNSLRQHVLPPSKSTHSQQSSSASLTSISAQAASRTGHAKQSSKFAQRLGFRNVVDQAKQVMVDEIQQFAHDIQRACMAAYHIELPPSVKSRIDPLHIPVGSTLSLPFISSTNLTVGGITGSANPSRSDLRQPSVSSSIAPGRVRPLYQTLINYAGPFADGSSPLPQLPLESLVISTLLVPFLTTDSASATEEDRWLSIEAFQIVIKTWNPITELVAAERSMWCVQAALSSPPPLRTRILSILWSITVPEESHYPASNAKVLQTLLHGLFLLLPWISTQGADNEDSKLLSEIISEVCAGSCDQLDDLYVEEEYNALFVDADTPQRIRDAVVIEALARCLEFSPDSTRRWLLKNSVENLWSLPEEPFFTPLLTAIHSRALLSFTRALLALLSSTTHDTKSLRNDAHLVVQALQSRVFPELTSITNHTAEDAKRNVVSITFSLVSSEVKELVDWSISTMVEWYRQIPEWKDCFAKSFESLILESPWINLLKLLPPLMRLLPDDVRKPLTVILLFALNERLVDEPPPYPCLPLSSLLDSLSQSYPQIFYKPLFQCAASTREHVVVKHLCTLTALARFMPDFWIRDAEMVSIAIMGDMGMKSPGSGATQGIPGAVEHWGTARLGQSVLIVELIAQLQNMRRVRENSTNSASDTAFIVMAKFALSLEQRLSILIETKFDSSFATASILYAVQGNQASYAITQECTMAFSICGMSRPSTLLLKRADALRTLTAILSPTPTSGTFVDENVKNIGLAAIFAQRILILEAMSKGFEARALKLLVAMSSLIHLDDYRRIGTILWQQHLEDNDPRTLSSICFLVMQCAEKNPHDLLANIEIDLQSTSDDTRLAAIRKVSTLANSRFQIMSQHVIADRAHRPFKVARPPLPFVTTDIGSGTFVLELDPSEVQDKLPLELRKKLAEIGWEDGGSPVNQQLEWIRTPMSNLPPLQVEKLDSSGNVPPSPNLSPVSSPSRSPILGEKAEELGLLRRNSTSGGPLSGFKRRAIFVPSLLQILPRIAAMTCDRSPVVAHAARTMILDLMRNDPGLLTRPVWDFLTGEGQDLPIAVTTLRAFLHSRRVLPPSMAHVMLNTLAGFLKDLAKHTENAHTLEYFAQTVPIIAKLVPQVYEMSVRDLRRNKVDVFLIPSGSLWFSSPAPPGPMFPRGPGVLDNPFDDCTTRIVSITLIRISQNMLFFAMLKRNPSEVQAVRKSMTKLVFPSLTGAEEPDLQLRDLVPSKKPSVAASSAIDVEIRGLSLTLSRSFILLVAQIFRCLSRHLNDRNELSILVESLNRILLAHGNDVGIVAQTLIALLVASTRFRRLFASGGGYTLFMPVLFKVYAESEAHHGIRCAIEYAVNRFYAYHEETFVFQSLDAIAHVLALPDIDRTWIVRNIYTLFATLRRNTSSNEPDMAGIHHANKDEEREALMVLTAEEKPQAFFASLRNTGGQSQSQSIKSPIAVELPVEYESKRLEMSNFIRLFLTVIAHDLSIARAEQFLKLFRYLVPSFGSWSHFITTNIVEG</sequence>
<dbReference type="InterPro" id="IPR016024">
    <property type="entry name" value="ARM-type_fold"/>
</dbReference>
<feature type="compositionally biased region" description="Low complexity" evidence="1">
    <location>
        <begin position="459"/>
        <end position="472"/>
    </location>
</feature>
<dbReference type="InterPro" id="IPR027589">
    <property type="entry name" value="Choice_anch_B"/>
</dbReference>
<evidence type="ECO:0000313" key="4">
    <source>
        <dbReference type="EMBL" id="GAW08930.1"/>
    </source>
</evidence>
<reference evidence="4 5" key="1">
    <citation type="submission" date="2016-08" db="EMBL/GenBank/DDBJ databases">
        <authorList>
            <consortium name="Lentinula edodes genome sequencing consortium"/>
            <person name="Sakamoto Y."/>
            <person name="Nakade K."/>
            <person name="Sato S."/>
            <person name="Yoshida Y."/>
            <person name="Miyazaki K."/>
            <person name="Natsume S."/>
            <person name="Konno N."/>
        </authorList>
    </citation>
    <scope>NUCLEOTIDE SEQUENCE [LARGE SCALE GENOMIC DNA]</scope>
    <source>
        <strain evidence="4 5">NBRC 111202</strain>
    </source>
</reference>